<proteinExistence type="predicted"/>
<keyword evidence="3" id="KW-1185">Reference proteome</keyword>
<gene>
    <name evidence="2" type="ORF">NKG59_25060</name>
</gene>
<comment type="caution">
    <text evidence="2">The sequence shown here is derived from an EMBL/GenBank/DDBJ whole genome shotgun (WGS) entry which is preliminary data.</text>
</comment>
<feature type="region of interest" description="Disordered" evidence="1">
    <location>
        <begin position="132"/>
        <end position="169"/>
    </location>
</feature>
<name>A0AA42BJX4_9RALS</name>
<sequence>MTPTEFLEGIKPAARRSKLLPWLGDILTLRTAGCSIAQIRDYLAANGVAIGLSTLAAFVAKHAKGAETAAMARPAAAIDTPKPVSTQAPIDSVQKDATSSETIKEVEELAKENPTLSKRAILDLYSRQFQKEPPNPLAELLHKQEERKRLQREQAAKNGAGNGLTTASG</sequence>
<evidence type="ECO:0000256" key="1">
    <source>
        <dbReference type="SAM" id="MobiDB-lite"/>
    </source>
</evidence>
<dbReference type="Proteomes" id="UP001162793">
    <property type="component" value="Unassembled WGS sequence"/>
</dbReference>
<accession>A0AA42BJX4</accession>
<reference evidence="3" key="1">
    <citation type="journal article" date="2023" name="Front. Microbiol.">
        <title>Ralstonia chuxiongensis sp. nov., Ralstonia mojiangensis sp. nov., and Ralstonia soli sp. nov., isolated from tobacco fields, are three novel species in the family Burkholderiaceae.</title>
        <authorList>
            <person name="Lu C.H."/>
            <person name="Zhang Y.Y."/>
            <person name="Jiang N."/>
            <person name="Chen W."/>
            <person name="Shao X."/>
            <person name="Zhao Z.M."/>
            <person name="Lu W.L."/>
            <person name="Hu X."/>
            <person name="Xi Y.X."/>
            <person name="Zou S.Y."/>
            <person name="Wei Q.J."/>
            <person name="Lin Z.L."/>
            <person name="Gong L."/>
            <person name="Gai X.T."/>
            <person name="Zhang L.Q."/>
            <person name="Li J.Y."/>
            <person name="Jin Y."/>
            <person name="Xia Z.Y."/>
        </authorList>
    </citation>
    <scope>NUCLEOTIDE SEQUENCE [LARGE SCALE GENOMIC DNA]</scope>
    <source>
        <strain evidence="3">21YRMH01-3</strain>
    </source>
</reference>
<evidence type="ECO:0000313" key="3">
    <source>
        <dbReference type="Proteomes" id="UP001162793"/>
    </source>
</evidence>
<feature type="region of interest" description="Disordered" evidence="1">
    <location>
        <begin position="80"/>
        <end position="99"/>
    </location>
</feature>
<feature type="compositionally biased region" description="Polar residues" evidence="1">
    <location>
        <begin position="83"/>
        <end position="99"/>
    </location>
</feature>
<dbReference type="AlphaFoldDB" id="A0AA42BJX4"/>
<organism evidence="2 3">
    <name type="scientific">Ralstonia chuxiongensis</name>
    <dbReference type="NCBI Taxonomy" id="2957504"/>
    <lineage>
        <taxon>Bacteria</taxon>
        <taxon>Pseudomonadati</taxon>
        <taxon>Pseudomonadota</taxon>
        <taxon>Betaproteobacteria</taxon>
        <taxon>Burkholderiales</taxon>
        <taxon>Burkholderiaceae</taxon>
        <taxon>Ralstonia</taxon>
    </lineage>
</organism>
<dbReference type="EMBL" id="JAMYWC010000011">
    <property type="protein sequence ID" value="MCP1175650.1"/>
    <property type="molecule type" value="Genomic_DNA"/>
</dbReference>
<evidence type="ECO:0000313" key="2">
    <source>
        <dbReference type="EMBL" id="MCP1175650.1"/>
    </source>
</evidence>
<feature type="compositionally biased region" description="Basic and acidic residues" evidence="1">
    <location>
        <begin position="140"/>
        <end position="155"/>
    </location>
</feature>
<protein>
    <submittedName>
        <fullName evidence="2">Uncharacterized protein</fullName>
    </submittedName>
</protein>
<dbReference type="RefSeq" id="WP_253542788.1">
    <property type="nucleotide sequence ID" value="NZ_JAMYWC010000011.1"/>
</dbReference>